<comment type="caution">
    <text evidence="1">The sequence shown here is derived from an EMBL/GenBank/DDBJ whole genome shotgun (WGS) entry which is preliminary data.</text>
</comment>
<dbReference type="AlphaFoldDB" id="A0A4Q1SIM7"/>
<accession>A0A4Q1SIM7</accession>
<protein>
    <submittedName>
        <fullName evidence="1">Uncharacterized protein</fullName>
    </submittedName>
</protein>
<organism evidence="1 2">
    <name type="scientific">Silvibacterium dinghuense</name>
    <dbReference type="NCBI Taxonomy" id="1560006"/>
    <lineage>
        <taxon>Bacteria</taxon>
        <taxon>Pseudomonadati</taxon>
        <taxon>Acidobacteriota</taxon>
        <taxon>Terriglobia</taxon>
        <taxon>Terriglobales</taxon>
        <taxon>Acidobacteriaceae</taxon>
        <taxon>Silvibacterium</taxon>
    </lineage>
</organism>
<keyword evidence="2" id="KW-1185">Reference proteome</keyword>
<evidence type="ECO:0000313" key="2">
    <source>
        <dbReference type="Proteomes" id="UP000290253"/>
    </source>
</evidence>
<proteinExistence type="predicted"/>
<gene>
    <name evidence="1" type="ORF">ESZ00_04875</name>
</gene>
<dbReference type="Proteomes" id="UP000290253">
    <property type="component" value="Unassembled WGS sequence"/>
</dbReference>
<dbReference type="OrthoDB" id="119900at2"/>
<evidence type="ECO:0000313" key="1">
    <source>
        <dbReference type="EMBL" id="RXS97249.1"/>
    </source>
</evidence>
<dbReference type="EMBL" id="SDMK01000001">
    <property type="protein sequence ID" value="RXS97249.1"/>
    <property type="molecule type" value="Genomic_DNA"/>
</dbReference>
<dbReference type="RefSeq" id="WP_129207028.1">
    <property type="nucleotide sequence ID" value="NZ_BMGU01000001.1"/>
</dbReference>
<reference evidence="1 2" key="1">
    <citation type="journal article" date="2016" name="Int. J. Syst. Evol. Microbiol.">
        <title>Acidipila dinghuensis sp. nov., an acidobacterium isolated from forest soil.</title>
        <authorList>
            <person name="Jiang Y.W."/>
            <person name="Wang J."/>
            <person name="Chen M.H."/>
            <person name="Lv Y.Y."/>
            <person name="Qiu L.H."/>
        </authorList>
    </citation>
    <scope>NUCLEOTIDE SEQUENCE [LARGE SCALE GENOMIC DNA]</scope>
    <source>
        <strain evidence="1 2">DHOF10</strain>
    </source>
</reference>
<sequence>MNSPSVPSARLELRAIPAPAPWEAVLMPVTEFPVPRFERETFATFLQALRQVLIRERTLHQSVFVQSWKLAPANGADILQDHLTEWNPALGVGIWPGREAPSGWTEEGMVNAAAAVFRGEEPALPSYRLLRLDASEPCSLAASAKLAGMSLLVEAFTRETIDTFFESTRHTFAERIRDRRWKKADFYLPLLDCRELDHQDAGANLQSALDGIDVYIRESAEDKGILIVARGGLSALMDRTSQILHAGSQQGLSL</sequence>
<name>A0A4Q1SIM7_9BACT</name>